<keyword evidence="1" id="KW-0812">Transmembrane</keyword>
<feature type="transmembrane region" description="Helical" evidence="1">
    <location>
        <begin position="101"/>
        <end position="122"/>
    </location>
</feature>
<dbReference type="AlphaFoldDB" id="A0A842JDS6"/>
<name>A0A842JDS6_9ACTN</name>
<sequence length="268" mass="28593">MSGPSARLAASARRASSTKRFAMPQEHGGRRGLRAGLRCAVDAGLAAVFVALMATATVEEFAHEWLGMAAFALFVVHQVLNRRWWARLLKGRYTVLRALGTAANLGLVLCMLAQMASCVILSKHALGWLPAFDGAWWARVMHLLGSYWGFVLASVHAGLHLAGPARVLARRGGALLWIARAVAVAAACFGAWSFVQLDFGAYLALASQFVFVDPTVPLALTAAEYASAGVLFAVIAHGVTVPLRTSRRRAAAGESRSRSRGGLRGELE</sequence>
<evidence type="ECO:0000313" key="3">
    <source>
        <dbReference type="Proteomes" id="UP000587396"/>
    </source>
</evidence>
<organism evidence="2 3">
    <name type="scientific">Gordonibacter massiliensis</name>
    <name type="common">ex Traore et al. 2017</name>
    <dbReference type="NCBI Taxonomy" id="1841863"/>
    <lineage>
        <taxon>Bacteria</taxon>
        <taxon>Bacillati</taxon>
        <taxon>Actinomycetota</taxon>
        <taxon>Coriobacteriia</taxon>
        <taxon>Eggerthellales</taxon>
        <taxon>Eggerthellaceae</taxon>
        <taxon>Gordonibacter</taxon>
    </lineage>
</organism>
<proteinExistence type="predicted"/>
<reference evidence="2 3" key="1">
    <citation type="submission" date="2020-08" db="EMBL/GenBank/DDBJ databases">
        <authorList>
            <person name="Liu C."/>
            <person name="Sun Q."/>
        </authorList>
    </citation>
    <scope>NUCLEOTIDE SEQUENCE [LARGE SCALE GENOMIC DNA]</scope>
    <source>
        <strain evidence="2 3">N22</strain>
    </source>
</reference>
<accession>A0A842JDS6</accession>
<feature type="transmembrane region" description="Helical" evidence="1">
    <location>
        <begin position="174"/>
        <end position="195"/>
    </location>
</feature>
<evidence type="ECO:0000256" key="1">
    <source>
        <dbReference type="SAM" id="Phobius"/>
    </source>
</evidence>
<dbReference type="EMBL" id="JACMSE010000010">
    <property type="protein sequence ID" value="MBC2890153.1"/>
    <property type="molecule type" value="Genomic_DNA"/>
</dbReference>
<keyword evidence="1" id="KW-1133">Transmembrane helix</keyword>
<gene>
    <name evidence="2" type="ORF">H7313_12495</name>
</gene>
<protein>
    <submittedName>
        <fullName evidence="2">DUF4405 domain-containing protein</fullName>
    </submittedName>
</protein>
<keyword evidence="1" id="KW-0472">Membrane</keyword>
<comment type="caution">
    <text evidence="2">The sequence shown here is derived from an EMBL/GenBank/DDBJ whole genome shotgun (WGS) entry which is preliminary data.</text>
</comment>
<feature type="transmembrane region" description="Helical" evidence="1">
    <location>
        <begin position="35"/>
        <end position="56"/>
    </location>
</feature>
<dbReference type="RefSeq" id="WP_185905892.1">
    <property type="nucleotide sequence ID" value="NZ_JACMSE010000010.1"/>
</dbReference>
<keyword evidence="3" id="KW-1185">Reference proteome</keyword>
<evidence type="ECO:0000313" key="2">
    <source>
        <dbReference type="EMBL" id="MBC2890153.1"/>
    </source>
</evidence>
<feature type="transmembrane region" description="Helical" evidence="1">
    <location>
        <begin position="215"/>
        <end position="239"/>
    </location>
</feature>
<feature type="transmembrane region" description="Helical" evidence="1">
    <location>
        <begin position="62"/>
        <end position="80"/>
    </location>
</feature>
<dbReference type="Proteomes" id="UP000587396">
    <property type="component" value="Unassembled WGS sequence"/>
</dbReference>